<evidence type="ECO:0000313" key="8">
    <source>
        <dbReference type="Proteomes" id="UP000028945"/>
    </source>
</evidence>
<feature type="binding site" evidence="6">
    <location>
        <position position="230"/>
    </location>
    <ligand>
        <name>S-adenosyl-L-methionine</name>
        <dbReference type="ChEBI" id="CHEBI:59789"/>
    </ligand>
</feature>
<gene>
    <name evidence="6" type="primary">prmA</name>
    <name evidence="7" type="ORF">IX83_02295</name>
</gene>
<sequence length="293" mass="32223">MRELVIECPLSEAEALSDRLLDSGALSVSIEDAQRDSEFEQAMFGEPGMEIETHAWEKNIVVSLWPDEVDENQVLEALELSASDVQWREVPDEDWVRLTQSQFDPIKIGEKIWIVPSWHSLDDVPSGSLTLQLDPGLAFGTGSHPTTRLCAKWLEAHLQSGMSVLDYGCGSGILGIIASKLGAKEVYGTDIDEQAITAATYNAQVNQTPMTLCLPDAMPADKTFDVVVANILSNPLKMLAPLLCHRVAKGGFLILSGILDSQEAEIKAFYAPWIVLQSFEVQEGWVCLYGQMI</sequence>
<keyword evidence="7" id="KW-0687">Ribonucleoprotein</keyword>
<dbReference type="Gene3D" id="3.40.50.150">
    <property type="entry name" value="Vaccinia Virus protein VP39"/>
    <property type="match status" value="1"/>
</dbReference>
<dbReference type="InterPro" id="IPR004498">
    <property type="entry name" value="Ribosomal_PrmA_MeTrfase"/>
</dbReference>
<dbReference type="NCBIfam" id="TIGR00406">
    <property type="entry name" value="prmA"/>
    <property type="match status" value="1"/>
</dbReference>
<evidence type="ECO:0000256" key="3">
    <source>
        <dbReference type="ARBA" id="ARBA00022603"/>
    </source>
</evidence>
<keyword evidence="4 6" id="KW-0808">Transferase</keyword>
<evidence type="ECO:0000256" key="2">
    <source>
        <dbReference type="ARBA" id="ARBA00022490"/>
    </source>
</evidence>
<evidence type="ECO:0000313" key="7">
    <source>
        <dbReference type="EMBL" id="AIL32300.1"/>
    </source>
</evidence>
<dbReference type="OrthoDB" id="9785995at2"/>
<proteinExistence type="inferred from homology"/>
<dbReference type="InterPro" id="IPR050078">
    <property type="entry name" value="Ribosomal_L11_MeTrfase_PrmA"/>
</dbReference>
<dbReference type="AlphaFoldDB" id="A0A077DBU2"/>
<dbReference type="HOGENOM" id="CLU_049382_4_1_4"/>
<keyword evidence="2 6" id="KW-0963">Cytoplasm</keyword>
<evidence type="ECO:0000256" key="6">
    <source>
        <dbReference type="HAMAP-Rule" id="MF_00735"/>
    </source>
</evidence>
<dbReference type="CDD" id="cd02440">
    <property type="entry name" value="AdoMet_MTases"/>
    <property type="match status" value="1"/>
</dbReference>
<keyword evidence="3 6" id="KW-0489">Methyltransferase</keyword>
<dbReference type="STRING" id="1072685.IX83_02295"/>
<dbReference type="EMBL" id="CP009238">
    <property type="protein sequence ID" value="AIL32300.1"/>
    <property type="molecule type" value="Genomic_DNA"/>
</dbReference>
<dbReference type="Proteomes" id="UP000028945">
    <property type="component" value="Chromosome"/>
</dbReference>
<dbReference type="PANTHER" id="PTHR43648">
    <property type="entry name" value="ELECTRON TRANSFER FLAVOPROTEIN BETA SUBUNIT LYSINE METHYLTRANSFERASE"/>
    <property type="match status" value="1"/>
</dbReference>
<dbReference type="InterPro" id="IPR029063">
    <property type="entry name" value="SAM-dependent_MTases_sf"/>
</dbReference>
<comment type="similarity">
    <text evidence="1 6">Belongs to the methyltransferase superfamily. PrmA family.</text>
</comment>
<dbReference type="Pfam" id="PF06325">
    <property type="entry name" value="PrmA"/>
    <property type="match status" value="1"/>
</dbReference>
<name>A0A077DBU2_9BURK</name>
<dbReference type="eggNOG" id="COG2264">
    <property type="taxonomic scope" value="Bacteria"/>
</dbReference>
<dbReference type="KEGG" id="bpsi:IX83_02295"/>
<dbReference type="SUPFAM" id="SSF53335">
    <property type="entry name" value="S-adenosyl-L-methionine-dependent methyltransferases"/>
    <property type="match status" value="1"/>
</dbReference>
<comment type="catalytic activity">
    <reaction evidence="6">
        <text>L-lysyl-[protein] + 3 S-adenosyl-L-methionine = N(6),N(6),N(6)-trimethyl-L-lysyl-[protein] + 3 S-adenosyl-L-homocysteine + 3 H(+)</text>
        <dbReference type="Rhea" id="RHEA:54192"/>
        <dbReference type="Rhea" id="RHEA-COMP:9752"/>
        <dbReference type="Rhea" id="RHEA-COMP:13826"/>
        <dbReference type="ChEBI" id="CHEBI:15378"/>
        <dbReference type="ChEBI" id="CHEBI:29969"/>
        <dbReference type="ChEBI" id="CHEBI:57856"/>
        <dbReference type="ChEBI" id="CHEBI:59789"/>
        <dbReference type="ChEBI" id="CHEBI:61961"/>
    </reaction>
</comment>
<dbReference type="GO" id="GO:0016279">
    <property type="term" value="F:protein-lysine N-methyltransferase activity"/>
    <property type="evidence" value="ECO:0007669"/>
    <property type="project" value="TreeGrafter"/>
</dbReference>
<evidence type="ECO:0000256" key="5">
    <source>
        <dbReference type="ARBA" id="ARBA00022691"/>
    </source>
</evidence>
<keyword evidence="7" id="KW-0689">Ribosomal protein</keyword>
<feature type="binding site" evidence="6">
    <location>
        <position position="147"/>
    </location>
    <ligand>
        <name>S-adenosyl-L-methionine</name>
        <dbReference type="ChEBI" id="CHEBI:59789"/>
    </ligand>
</feature>
<feature type="binding site" evidence="6">
    <location>
        <position position="168"/>
    </location>
    <ligand>
        <name>S-adenosyl-L-methionine</name>
        <dbReference type="ChEBI" id="CHEBI:59789"/>
    </ligand>
</feature>
<feature type="binding site" evidence="6">
    <location>
        <position position="190"/>
    </location>
    <ligand>
        <name>S-adenosyl-L-methionine</name>
        <dbReference type="ChEBI" id="CHEBI:59789"/>
    </ligand>
</feature>
<dbReference type="EC" id="2.1.1.-" evidence="6"/>
<accession>A0A077DBU2</accession>
<comment type="function">
    <text evidence="6">Methylates ribosomal protein L11.</text>
</comment>
<dbReference type="HAMAP" id="MF_00735">
    <property type="entry name" value="Methyltr_PrmA"/>
    <property type="match status" value="1"/>
</dbReference>
<dbReference type="GO" id="GO:0005840">
    <property type="term" value="C:ribosome"/>
    <property type="evidence" value="ECO:0007669"/>
    <property type="project" value="UniProtKB-KW"/>
</dbReference>
<dbReference type="PIRSF" id="PIRSF000401">
    <property type="entry name" value="RPL11_MTase"/>
    <property type="match status" value="1"/>
</dbReference>
<evidence type="ECO:0000256" key="4">
    <source>
        <dbReference type="ARBA" id="ARBA00022679"/>
    </source>
</evidence>
<protein>
    <recommendedName>
        <fullName evidence="6">Ribosomal protein L11 methyltransferase</fullName>
        <shortName evidence="6">L11 Mtase</shortName>
        <ecNumber evidence="6">2.1.1.-</ecNumber>
    </recommendedName>
</protein>
<comment type="subcellular location">
    <subcellularLocation>
        <location evidence="6">Cytoplasm</location>
    </subcellularLocation>
</comment>
<organism evidence="7 8">
    <name type="scientific">Basilea psittacipulmonis DSM 24701</name>
    <dbReference type="NCBI Taxonomy" id="1072685"/>
    <lineage>
        <taxon>Bacteria</taxon>
        <taxon>Pseudomonadati</taxon>
        <taxon>Pseudomonadota</taxon>
        <taxon>Betaproteobacteria</taxon>
        <taxon>Burkholderiales</taxon>
        <taxon>Alcaligenaceae</taxon>
        <taxon>Basilea</taxon>
    </lineage>
</organism>
<keyword evidence="8" id="KW-1185">Reference proteome</keyword>
<keyword evidence="5 6" id="KW-0949">S-adenosyl-L-methionine</keyword>
<dbReference type="RefSeq" id="WP_038498704.1">
    <property type="nucleotide sequence ID" value="NZ_AFWK01000085.1"/>
</dbReference>
<reference evidence="7 8" key="1">
    <citation type="journal article" date="2014" name="BMC Genomics">
        <title>A genomic perspective on a new bacterial genus and species from the Alcaligenaceae family, Basilea psittacipulmonis.</title>
        <authorList>
            <person name="Whiteson K.L."/>
            <person name="Hernandez D."/>
            <person name="Lazarevic V."/>
            <person name="Gaia N."/>
            <person name="Farinelli L."/>
            <person name="Francois P."/>
            <person name="Pilo P."/>
            <person name="Frey J."/>
            <person name="Schrenzel J."/>
        </authorList>
    </citation>
    <scope>NUCLEOTIDE SEQUENCE [LARGE SCALE GENOMIC DNA]</scope>
    <source>
        <strain evidence="7 8">DSM 24701</strain>
    </source>
</reference>
<dbReference type="GO" id="GO:0032259">
    <property type="term" value="P:methylation"/>
    <property type="evidence" value="ECO:0007669"/>
    <property type="project" value="UniProtKB-KW"/>
</dbReference>
<dbReference type="PANTHER" id="PTHR43648:SF1">
    <property type="entry name" value="ELECTRON TRANSFER FLAVOPROTEIN BETA SUBUNIT LYSINE METHYLTRANSFERASE"/>
    <property type="match status" value="1"/>
</dbReference>
<evidence type="ECO:0000256" key="1">
    <source>
        <dbReference type="ARBA" id="ARBA00009741"/>
    </source>
</evidence>
<dbReference type="GO" id="GO:0005829">
    <property type="term" value="C:cytosol"/>
    <property type="evidence" value="ECO:0007669"/>
    <property type="project" value="TreeGrafter"/>
</dbReference>